<dbReference type="Proteomes" id="UP001437386">
    <property type="component" value="Segment"/>
</dbReference>
<accession>A0AAX4Q5A0</accession>
<sequence length="61" mass="6957">MKLFDIRYKGLWLGGKSLVFAENEEQALSLVREDPATVEFENVTIEEIKAEGIIHNDNGDY</sequence>
<proteinExistence type="predicted"/>
<reference evidence="1 2" key="1">
    <citation type="submission" date="2024-04" db="EMBL/GenBank/DDBJ databases">
        <authorList>
            <person name="Wojcicki M."/>
            <person name="Srednicka P."/>
            <person name="Shymialevich D."/>
            <person name="Sokolowska B."/>
        </authorList>
    </citation>
    <scope>NUCLEOTIDE SEQUENCE [LARGE SCALE GENOMIC DNA]</scope>
</reference>
<evidence type="ECO:0000313" key="1">
    <source>
        <dbReference type="EMBL" id="XAG95788.1"/>
    </source>
</evidence>
<organism evidence="1 2">
    <name type="scientific">Enterobacter phage KKP_3711</name>
    <dbReference type="NCBI Taxonomy" id="3109398"/>
    <lineage>
        <taxon>Viruses</taxon>
        <taxon>Duplodnaviria</taxon>
        <taxon>Heunggongvirae</taxon>
        <taxon>Uroviricota</taxon>
        <taxon>Caudoviricetes</taxon>
        <taxon>Demerecviridae</taxon>
        <taxon>Markadamsvirinae</taxon>
    </lineage>
</organism>
<dbReference type="EMBL" id="PP579741">
    <property type="protein sequence ID" value="XAG95788.1"/>
    <property type="molecule type" value="Genomic_DNA"/>
</dbReference>
<gene>
    <name evidence="1" type="ORF">U7154_000021</name>
</gene>
<name>A0AAX4Q5A0_9CAUD</name>
<evidence type="ECO:0000313" key="2">
    <source>
        <dbReference type="Proteomes" id="UP001437386"/>
    </source>
</evidence>
<protein>
    <submittedName>
        <fullName evidence="1">Uncharacterized protein</fullName>
    </submittedName>
</protein>
<keyword evidence="2" id="KW-1185">Reference proteome</keyword>